<dbReference type="GO" id="GO:0016236">
    <property type="term" value="P:macroautophagy"/>
    <property type="evidence" value="ECO:0007669"/>
    <property type="project" value="TreeGrafter"/>
</dbReference>
<keyword evidence="8" id="KW-1185">Reference proteome</keyword>
<proteinExistence type="predicted"/>
<feature type="compositionally biased region" description="Low complexity" evidence="5">
    <location>
        <begin position="518"/>
        <end position="530"/>
    </location>
</feature>
<dbReference type="OrthoDB" id="266518at2759"/>
<keyword evidence="2 6" id="KW-0812">Transmembrane</keyword>
<feature type="transmembrane region" description="Helical" evidence="6">
    <location>
        <begin position="163"/>
        <end position="183"/>
    </location>
</feature>
<feature type="region of interest" description="Disordered" evidence="5">
    <location>
        <begin position="518"/>
        <end position="604"/>
    </location>
</feature>
<dbReference type="GO" id="GO:0016020">
    <property type="term" value="C:membrane"/>
    <property type="evidence" value="ECO:0007669"/>
    <property type="project" value="UniProtKB-SubCell"/>
</dbReference>
<name>A0A316UL28_9BASI</name>
<dbReference type="AlphaFoldDB" id="A0A316UL28"/>
<dbReference type="Pfam" id="PF07264">
    <property type="entry name" value="EI24"/>
    <property type="match status" value="1"/>
</dbReference>
<evidence type="ECO:0000313" key="8">
    <source>
        <dbReference type="Proteomes" id="UP000245884"/>
    </source>
</evidence>
<keyword evidence="3 6" id="KW-1133">Transmembrane helix</keyword>
<dbReference type="GeneID" id="37031489"/>
<protein>
    <recommendedName>
        <fullName evidence="9">EI24-domain-containing protein</fullName>
    </recommendedName>
</protein>
<evidence type="ECO:0000256" key="5">
    <source>
        <dbReference type="SAM" id="MobiDB-lite"/>
    </source>
</evidence>
<dbReference type="PANTHER" id="PTHR21389">
    <property type="entry name" value="P53 INDUCED PROTEIN"/>
    <property type="match status" value="1"/>
</dbReference>
<feature type="transmembrane region" description="Helical" evidence="6">
    <location>
        <begin position="304"/>
        <end position="324"/>
    </location>
</feature>
<dbReference type="PANTHER" id="PTHR21389:SF0">
    <property type="entry name" value="ETOPOSIDE-INDUCED PROTEIN 2.4 HOMOLOG"/>
    <property type="match status" value="1"/>
</dbReference>
<accession>A0A316UL28</accession>
<feature type="transmembrane region" description="Helical" evidence="6">
    <location>
        <begin position="114"/>
        <end position="134"/>
    </location>
</feature>
<evidence type="ECO:0000256" key="4">
    <source>
        <dbReference type="ARBA" id="ARBA00023136"/>
    </source>
</evidence>
<evidence type="ECO:0000256" key="1">
    <source>
        <dbReference type="ARBA" id="ARBA00004141"/>
    </source>
</evidence>
<evidence type="ECO:0008006" key="9">
    <source>
        <dbReference type="Google" id="ProtNLM"/>
    </source>
</evidence>
<keyword evidence="4 6" id="KW-0472">Membrane</keyword>
<evidence type="ECO:0000256" key="3">
    <source>
        <dbReference type="ARBA" id="ARBA00022989"/>
    </source>
</evidence>
<evidence type="ECO:0000256" key="2">
    <source>
        <dbReference type="ARBA" id="ARBA00022692"/>
    </source>
</evidence>
<reference evidence="7 8" key="1">
    <citation type="journal article" date="2018" name="Mol. Biol. Evol.">
        <title>Broad Genomic Sampling Reveals a Smut Pathogenic Ancestry of the Fungal Clade Ustilaginomycotina.</title>
        <authorList>
            <person name="Kijpornyongpan T."/>
            <person name="Mondo S.J."/>
            <person name="Barry K."/>
            <person name="Sandor L."/>
            <person name="Lee J."/>
            <person name="Lipzen A."/>
            <person name="Pangilinan J."/>
            <person name="LaButti K."/>
            <person name="Hainaut M."/>
            <person name="Henrissat B."/>
            <person name="Grigoriev I.V."/>
            <person name="Spatafora J.W."/>
            <person name="Aime M.C."/>
        </authorList>
    </citation>
    <scope>NUCLEOTIDE SEQUENCE [LARGE SCALE GENOMIC DNA]</scope>
    <source>
        <strain evidence="7 8">MCA 5214</strain>
    </source>
</reference>
<dbReference type="EMBL" id="KZ819673">
    <property type="protein sequence ID" value="PWN25949.1"/>
    <property type="molecule type" value="Genomic_DNA"/>
</dbReference>
<feature type="transmembrane region" description="Helical" evidence="6">
    <location>
        <begin position="241"/>
        <end position="260"/>
    </location>
</feature>
<feature type="compositionally biased region" description="Gly residues" evidence="5">
    <location>
        <begin position="593"/>
        <end position="604"/>
    </location>
</feature>
<organism evidence="7 8">
    <name type="scientific">Jaminaea rosea</name>
    <dbReference type="NCBI Taxonomy" id="1569628"/>
    <lineage>
        <taxon>Eukaryota</taxon>
        <taxon>Fungi</taxon>
        <taxon>Dikarya</taxon>
        <taxon>Basidiomycota</taxon>
        <taxon>Ustilaginomycotina</taxon>
        <taxon>Exobasidiomycetes</taxon>
        <taxon>Microstromatales</taxon>
        <taxon>Microstromatales incertae sedis</taxon>
        <taxon>Jaminaea</taxon>
    </lineage>
</organism>
<feature type="region of interest" description="Disordered" evidence="5">
    <location>
        <begin position="484"/>
        <end position="505"/>
    </location>
</feature>
<sequence>MAHFRGLSSLDLTSVDVEGGPGAARLDDDYFVGLPLLSSSHQADLPWTAAGPASYASSSSASAASTLSLQALGASVRQHLGYARAGWTDSLRWRQVAHLVVESSAVRLSMIKGLILSSAVVLIIFFFELAFFPAQLYPRSSPSSSSTKRDAAGTWSETSSVLWLYPVIAISYYMASSWTLDVAKTAYQLQAHRRAFSTSFSASSFAPSANLRRRILLQSYQPLLFINYALLALLVRNYVPFVGPALAFGLISAVDAFYCFDPVMASRGWPIERRLRYVESRWAYMTTFGLLPTAVSYFHPSGLVNLFLFMAIYPFCTVLALLANPLPRSSEGSKGGSAAGTPKSAFLPARIPLFLPTAILYRIAMRFAPPAGSDVAYLEQSASRYGGRGAPHQSFGAAMAGKTPGVAAYGGGTGGAAGFYSGGPAYGGQGSVNGMGYGQDASTINGWAGGAAGTMGNGGAASGGPALGRRTAAQFVGGVWQGQGQAQQASRWGAGPNGAAQQAQQPYAAFTAAQQTGAASSSAATPARRTQQVHLPQQARSESPDVQIGAVLLNGAGPSPGAAPQHATYAHAGGMGAHGGSPIKVGPPPKGPARGGGGGGKKVD</sequence>
<feature type="transmembrane region" description="Helical" evidence="6">
    <location>
        <begin position="215"/>
        <end position="235"/>
    </location>
</feature>
<dbReference type="InterPro" id="IPR059112">
    <property type="entry name" value="CysZ/EI24"/>
</dbReference>
<dbReference type="Proteomes" id="UP000245884">
    <property type="component" value="Unassembled WGS sequence"/>
</dbReference>
<gene>
    <name evidence="7" type="ORF">BDZ90DRAFT_54608</name>
</gene>
<dbReference type="RefSeq" id="XP_025360561.1">
    <property type="nucleotide sequence ID" value="XM_025509666.1"/>
</dbReference>
<evidence type="ECO:0000256" key="6">
    <source>
        <dbReference type="SAM" id="Phobius"/>
    </source>
</evidence>
<comment type="subcellular location">
    <subcellularLocation>
        <location evidence="1">Membrane</location>
        <topology evidence="1">Multi-pass membrane protein</topology>
    </subcellularLocation>
</comment>
<feature type="compositionally biased region" description="Polar residues" evidence="5">
    <location>
        <begin position="532"/>
        <end position="541"/>
    </location>
</feature>
<feature type="transmembrane region" description="Helical" evidence="6">
    <location>
        <begin position="281"/>
        <end position="298"/>
    </location>
</feature>
<dbReference type="GO" id="GO:0005783">
    <property type="term" value="C:endoplasmic reticulum"/>
    <property type="evidence" value="ECO:0007669"/>
    <property type="project" value="TreeGrafter"/>
</dbReference>
<evidence type="ECO:0000313" key="7">
    <source>
        <dbReference type="EMBL" id="PWN25949.1"/>
    </source>
</evidence>